<evidence type="ECO:0000256" key="1">
    <source>
        <dbReference type="SAM" id="MobiDB-lite"/>
    </source>
</evidence>
<feature type="region of interest" description="Disordered" evidence="1">
    <location>
        <begin position="59"/>
        <end position="79"/>
    </location>
</feature>
<dbReference type="Proteomes" id="UP000188235">
    <property type="component" value="Chromosome"/>
</dbReference>
<reference evidence="2 3" key="1">
    <citation type="journal article" date="2008" name="Int. J. Syst. Evol. Microbiol.">
        <title>Tessaracoccus flavescens sp. nov., isolated from marine sediment.</title>
        <authorList>
            <person name="Lee D.W."/>
            <person name="Lee S.D."/>
        </authorList>
    </citation>
    <scope>NUCLEOTIDE SEQUENCE [LARGE SCALE GENOMIC DNA]</scope>
    <source>
        <strain evidence="2 3">SST-39T</strain>
    </source>
</reference>
<evidence type="ECO:0000313" key="3">
    <source>
        <dbReference type="Proteomes" id="UP000188235"/>
    </source>
</evidence>
<organism evidence="2 3">
    <name type="scientific">Tessaracoccus flavescens</name>
    <dbReference type="NCBI Taxonomy" id="399497"/>
    <lineage>
        <taxon>Bacteria</taxon>
        <taxon>Bacillati</taxon>
        <taxon>Actinomycetota</taxon>
        <taxon>Actinomycetes</taxon>
        <taxon>Propionibacteriales</taxon>
        <taxon>Propionibacteriaceae</taxon>
        <taxon>Tessaracoccus</taxon>
    </lineage>
</organism>
<evidence type="ECO:0000313" key="2">
    <source>
        <dbReference type="EMBL" id="AQP49510.1"/>
    </source>
</evidence>
<sequence>MVTGGRAKVCIVWRPVHLSVMRGDERNLRLRVTRREEPDLGKLIEWVLGIAEARHRAWVSGDPDPYGLPPPEDLASARH</sequence>
<protein>
    <submittedName>
        <fullName evidence="2">Uncharacterized protein</fullName>
    </submittedName>
</protein>
<dbReference type="KEGG" id="tfa:BW733_00315"/>
<name>A0A1Q2CTT6_9ACTN</name>
<keyword evidence="3" id="KW-1185">Reference proteome</keyword>
<proteinExistence type="predicted"/>
<dbReference type="STRING" id="399497.BW733_00315"/>
<accession>A0A1Q2CTT6</accession>
<dbReference type="AlphaFoldDB" id="A0A1Q2CTT6"/>
<gene>
    <name evidence="2" type="ORF">BW733_00315</name>
</gene>
<dbReference type="EMBL" id="CP019607">
    <property type="protein sequence ID" value="AQP49510.1"/>
    <property type="molecule type" value="Genomic_DNA"/>
</dbReference>